<dbReference type="GO" id="GO:0032259">
    <property type="term" value="P:methylation"/>
    <property type="evidence" value="ECO:0007669"/>
    <property type="project" value="UniProtKB-KW"/>
</dbReference>
<keyword evidence="1 4" id="KW-0489">Methyltransferase</keyword>
<evidence type="ECO:0000259" key="3">
    <source>
        <dbReference type="Pfam" id="PF01555"/>
    </source>
</evidence>
<organism evidence="4 5">
    <name type="scientific">Candidatus Nealsonbacteria bacterium CG02_land_8_20_14_3_00_40_11</name>
    <dbReference type="NCBI Taxonomy" id="1974700"/>
    <lineage>
        <taxon>Bacteria</taxon>
        <taxon>Candidatus Nealsoniibacteriota</taxon>
    </lineage>
</organism>
<evidence type="ECO:0000313" key="5">
    <source>
        <dbReference type="Proteomes" id="UP000230304"/>
    </source>
</evidence>
<dbReference type="Gene3D" id="3.40.50.150">
    <property type="entry name" value="Vaccinia Virus protein VP39"/>
    <property type="match status" value="2"/>
</dbReference>
<gene>
    <name evidence="4" type="ORF">COS26_03065</name>
</gene>
<evidence type="ECO:0000256" key="2">
    <source>
        <dbReference type="ARBA" id="ARBA00022679"/>
    </source>
</evidence>
<dbReference type="InterPro" id="IPR002941">
    <property type="entry name" value="DNA_methylase_N4/N6"/>
</dbReference>
<comment type="caution">
    <text evidence="4">The sequence shown here is derived from an EMBL/GenBank/DDBJ whole genome shotgun (WGS) entry which is preliminary data.</text>
</comment>
<dbReference type="Proteomes" id="UP000230304">
    <property type="component" value="Unassembled WGS sequence"/>
</dbReference>
<dbReference type="Pfam" id="PF01555">
    <property type="entry name" value="N6_N4_Mtase"/>
    <property type="match status" value="1"/>
</dbReference>
<dbReference type="CDD" id="cd02440">
    <property type="entry name" value="AdoMet_MTases"/>
    <property type="match status" value="1"/>
</dbReference>
<dbReference type="AlphaFoldDB" id="A0A2M7D762"/>
<dbReference type="InterPro" id="IPR029063">
    <property type="entry name" value="SAM-dependent_MTases_sf"/>
</dbReference>
<sequence length="228" mass="26425">MPSNLTIESTTLWDFPRQNYGDKPHGNNKYNGVTPAFVIWNLLQRYTKEGDLVVDPMAGSGTTIDVAKELNRKVIGYDLNIVRPDVIKNDSRKIPLKENSVDFVFIDSPYSDNIKYSDDEKCIGKISCEKTEFYDELEKVVSEIARILKPGKAMGWVIADQWIKKKFTAVGFLLWPRLGKYFEPIDIVCLTRHNQTSNTGVWHNRARQFNFYLRGFKYLFIMRKPNQS</sequence>
<dbReference type="GO" id="GO:0008170">
    <property type="term" value="F:N-methyltransferase activity"/>
    <property type="evidence" value="ECO:0007669"/>
    <property type="project" value="InterPro"/>
</dbReference>
<accession>A0A2M7D762</accession>
<dbReference type="SUPFAM" id="SSF53335">
    <property type="entry name" value="S-adenosyl-L-methionine-dependent methyltransferases"/>
    <property type="match status" value="2"/>
</dbReference>
<dbReference type="EMBL" id="PEUA01000067">
    <property type="protein sequence ID" value="PIV41823.1"/>
    <property type="molecule type" value="Genomic_DNA"/>
</dbReference>
<evidence type="ECO:0000313" key="4">
    <source>
        <dbReference type="EMBL" id="PIV41823.1"/>
    </source>
</evidence>
<feature type="domain" description="DNA methylase N-4/N-6" evidence="3">
    <location>
        <begin position="9"/>
        <end position="81"/>
    </location>
</feature>
<keyword evidence="2" id="KW-0808">Transferase</keyword>
<name>A0A2M7D762_9BACT</name>
<proteinExistence type="predicted"/>
<dbReference type="GO" id="GO:0003677">
    <property type="term" value="F:DNA binding"/>
    <property type="evidence" value="ECO:0007669"/>
    <property type="project" value="InterPro"/>
</dbReference>
<reference evidence="5" key="1">
    <citation type="submission" date="2017-09" db="EMBL/GenBank/DDBJ databases">
        <title>Depth-based differentiation of microbial function through sediment-hosted aquifers and enrichment of novel symbionts in the deep terrestrial subsurface.</title>
        <authorList>
            <person name="Probst A.J."/>
            <person name="Ladd B."/>
            <person name="Jarett J.K."/>
            <person name="Geller-Mcgrath D.E."/>
            <person name="Sieber C.M.K."/>
            <person name="Emerson J.B."/>
            <person name="Anantharaman K."/>
            <person name="Thomas B.C."/>
            <person name="Malmstrom R."/>
            <person name="Stieglmeier M."/>
            <person name="Klingl A."/>
            <person name="Woyke T."/>
            <person name="Ryan C.M."/>
            <person name="Banfield J.F."/>
        </authorList>
    </citation>
    <scope>NUCLEOTIDE SEQUENCE [LARGE SCALE GENOMIC DNA]</scope>
</reference>
<protein>
    <submittedName>
        <fullName evidence="4">DNA methylase</fullName>
    </submittedName>
</protein>
<evidence type="ECO:0000256" key="1">
    <source>
        <dbReference type="ARBA" id="ARBA00022603"/>
    </source>
</evidence>